<dbReference type="Proteomes" id="UP000564806">
    <property type="component" value="Unassembled WGS sequence"/>
</dbReference>
<protein>
    <submittedName>
        <fullName evidence="2">GNAT family N-acetyltransferase</fullName>
    </submittedName>
</protein>
<keyword evidence="2" id="KW-0808">Transferase</keyword>
<evidence type="ECO:0000259" key="1">
    <source>
        <dbReference type="PROSITE" id="PS51186"/>
    </source>
</evidence>
<keyword evidence="3" id="KW-1185">Reference proteome</keyword>
<evidence type="ECO:0000313" key="3">
    <source>
        <dbReference type="Proteomes" id="UP000564806"/>
    </source>
</evidence>
<sequence length="158" mass="18179">MSIRSLEKNDQVHVEKIMTEHPLQFPKFIIDKYPPRWHTFLIAQDYELCGYYVSLANTGEVIGHAGYILNDELGLYEIVGVAVSTNFQRQGIGNALINHICGKISELGNKQVILYTLGHVGNEATLMFYRNIGFEMVNYEKDFFESDYDRVTFARTFL</sequence>
<dbReference type="Gene3D" id="3.40.630.30">
    <property type="match status" value="1"/>
</dbReference>
<dbReference type="PROSITE" id="PS51186">
    <property type="entry name" value="GNAT"/>
    <property type="match status" value="1"/>
</dbReference>
<proteinExistence type="predicted"/>
<name>A0A850EQS8_9BACL</name>
<feature type="domain" description="N-acetyltransferase" evidence="1">
    <location>
        <begin position="1"/>
        <end position="155"/>
    </location>
</feature>
<comment type="caution">
    <text evidence="2">The sequence shown here is derived from an EMBL/GenBank/DDBJ whole genome shotgun (WGS) entry which is preliminary data.</text>
</comment>
<dbReference type="GO" id="GO:0016747">
    <property type="term" value="F:acyltransferase activity, transferring groups other than amino-acyl groups"/>
    <property type="evidence" value="ECO:0007669"/>
    <property type="project" value="InterPro"/>
</dbReference>
<organism evidence="2 3">
    <name type="scientific">Paenibacillus agri</name>
    <dbReference type="NCBI Taxonomy" id="2744309"/>
    <lineage>
        <taxon>Bacteria</taxon>
        <taxon>Bacillati</taxon>
        <taxon>Bacillota</taxon>
        <taxon>Bacilli</taxon>
        <taxon>Bacillales</taxon>
        <taxon>Paenibacillaceae</taxon>
        <taxon>Paenibacillus</taxon>
    </lineage>
</organism>
<gene>
    <name evidence="2" type="ORF">HPT30_17285</name>
</gene>
<dbReference type="EMBL" id="JABWCS010000212">
    <property type="protein sequence ID" value="NUU62099.1"/>
    <property type="molecule type" value="Genomic_DNA"/>
</dbReference>
<dbReference type="SUPFAM" id="SSF55729">
    <property type="entry name" value="Acyl-CoA N-acyltransferases (Nat)"/>
    <property type="match status" value="1"/>
</dbReference>
<accession>A0A850EQS8</accession>
<dbReference type="CDD" id="cd04301">
    <property type="entry name" value="NAT_SF"/>
    <property type="match status" value="1"/>
</dbReference>
<reference evidence="2" key="1">
    <citation type="submission" date="2020-06" db="EMBL/GenBank/DDBJ databases">
        <title>Paenibacillus sp. nov., isolated from soil.</title>
        <authorList>
            <person name="Seo Y.L."/>
        </authorList>
    </citation>
    <scope>NUCLEOTIDE SEQUENCE [LARGE SCALE GENOMIC DNA]</scope>
    <source>
        <strain evidence="2">JW14</strain>
    </source>
</reference>
<dbReference type="Pfam" id="PF00583">
    <property type="entry name" value="Acetyltransf_1"/>
    <property type="match status" value="1"/>
</dbReference>
<dbReference type="AlphaFoldDB" id="A0A850EQS8"/>
<dbReference type="InterPro" id="IPR016181">
    <property type="entry name" value="Acyl_CoA_acyltransferase"/>
</dbReference>
<dbReference type="RefSeq" id="WP_175372589.1">
    <property type="nucleotide sequence ID" value="NZ_JABWCS010000212.1"/>
</dbReference>
<dbReference type="InterPro" id="IPR000182">
    <property type="entry name" value="GNAT_dom"/>
</dbReference>
<evidence type="ECO:0000313" key="2">
    <source>
        <dbReference type="EMBL" id="NUU62099.1"/>
    </source>
</evidence>